<accession>A0A7R9WC07</accession>
<name>A0A7R9WC07_9STRA</name>
<dbReference type="CDD" id="cd12108">
    <property type="entry name" value="Hr-like"/>
    <property type="match status" value="1"/>
</dbReference>
<organism evidence="3">
    <name type="scientific">Pseudictyota dubia</name>
    <dbReference type="NCBI Taxonomy" id="2749911"/>
    <lineage>
        <taxon>Eukaryota</taxon>
        <taxon>Sar</taxon>
        <taxon>Stramenopiles</taxon>
        <taxon>Ochrophyta</taxon>
        <taxon>Bacillariophyta</taxon>
        <taxon>Mediophyceae</taxon>
        <taxon>Biddulphiophycidae</taxon>
        <taxon>Eupodiscales</taxon>
        <taxon>Odontellaceae</taxon>
        <taxon>Pseudictyota</taxon>
    </lineage>
</organism>
<evidence type="ECO:0000259" key="2">
    <source>
        <dbReference type="Pfam" id="PF01814"/>
    </source>
</evidence>
<sequence length="356" mass="39292">MSKEQNGRGSTRSSHGGDDSLSGSRRGSYSLINTASVAKLVVEEDPKAPVVVSEVTSEVYSEDSPPRDWADIGLLIPHEAIRREMTGMERSVDAMPESLDATSAWKGKYFARWYIEYFYQSVHDHHDNEEELYFPWIATKADLPEKLTQSHVELVEAMDVIKGHCETILKKDDDGYDCASEIAGLKKSVPDFVSNMRAHLKEEEEVVPTLLRTHFTHQEEEEVVQKILQKGGMDEVRAFLPSILLAMKEWAAPEFYNDFVGSMPPPVSGPLLTKFLPDYDTFVHPMRDAPTMDSEPKLTQKPNEDDGAAGNGDADAAAPSQETAVESKPEQTKPDVAKTDVAATGANAQSGCCIVS</sequence>
<dbReference type="EMBL" id="HBED01037104">
    <property type="protein sequence ID" value="CAD8320291.1"/>
    <property type="molecule type" value="Transcribed_RNA"/>
</dbReference>
<reference evidence="3" key="1">
    <citation type="submission" date="2021-01" db="EMBL/GenBank/DDBJ databases">
        <authorList>
            <person name="Corre E."/>
            <person name="Pelletier E."/>
            <person name="Niang G."/>
            <person name="Scheremetjew M."/>
            <person name="Finn R."/>
            <person name="Kale V."/>
            <person name="Holt S."/>
            <person name="Cochrane G."/>
            <person name="Meng A."/>
            <person name="Brown T."/>
            <person name="Cohen L."/>
        </authorList>
    </citation>
    <scope>NUCLEOTIDE SEQUENCE</scope>
    <source>
        <strain evidence="3">CCMP147</strain>
    </source>
</reference>
<dbReference type="InterPro" id="IPR012312">
    <property type="entry name" value="Hemerythrin-like"/>
</dbReference>
<dbReference type="Gene3D" id="1.20.120.520">
    <property type="entry name" value="nmb1532 protein domain like"/>
    <property type="match status" value="1"/>
</dbReference>
<feature type="compositionally biased region" description="Basic and acidic residues" evidence="1">
    <location>
        <begin position="325"/>
        <end position="338"/>
    </location>
</feature>
<protein>
    <recommendedName>
        <fullName evidence="2">Hemerythrin-like domain-containing protein</fullName>
    </recommendedName>
</protein>
<feature type="compositionally biased region" description="Basic and acidic residues" evidence="1">
    <location>
        <begin position="294"/>
        <end position="304"/>
    </location>
</feature>
<gene>
    <name evidence="3" type="ORF">TDUB1175_LOCUS18707</name>
</gene>
<dbReference type="Pfam" id="PF01814">
    <property type="entry name" value="Hemerythrin"/>
    <property type="match status" value="1"/>
</dbReference>
<feature type="region of interest" description="Disordered" evidence="1">
    <location>
        <begin position="1"/>
        <end position="27"/>
    </location>
</feature>
<feature type="region of interest" description="Disordered" evidence="1">
    <location>
        <begin position="286"/>
        <end position="343"/>
    </location>
</feature>
<feature type="domain" description="Hemerythrin-like" evidence="2">
    <location>
        <begin position="78"/>
        <end position="207"/>
    </location>
</feature>
<proteinExistence type="predicted"/>
<evidence type="ECO:0000256" key="1">
    <source>
        <dbReference type="SAM" id="MobiDB-lite"/>
    </source>
</evidence>
<evidence type="ECO:0000313" key="3">
    <source>
        <dbReference type="EMBL" id="CAD8320291.1"/>
    </source>
</evidence>
<dbReference type="AlphaFoldDB" id="A0A7R9WC07"/>